<evidence type="ECO:0000259" key="1">
    <source>
        <dbReference type="PROSITE" id="PS51819"/>
    </source>
</evidence>
<dbReference type="InterPro" id="IPR004360">
    <property type="entry name" value="Glyas_Fos-R_dOase_dom"/>
</dbReference>
<keyword evidence="3" id="KW-1185">Reference proteome</keyword>
<name>A0A0D0FYQ4_9SPHI</name>
<dbReference type="STRING" id="1503925.TH53_08215"/>
<comment type="caution">
    <text evidence="2">The sequence shown here is derived from an EMBL/GenBank/DDBJ whole genome shotgun (WGS) entry which is preliminary data.</text>
</comment>
<dbReference type="InterPro" id="IPR052164">
    <property type="entry name" value="Anthracycline_SecMetBiosynth"/>
</dbReference>
<dbReference type="PANTHER" id="PTHR33993">
    <property type="entry name" value="GLYOXALASE-RELATED"/>
    <property type="match status" value="1"/>
</dbReference>
<gene>
    <name evidence="2" type="ORF">TH53_08215</name>
</gene>
<dbReference type="PROSITE" id="PS51819">
    <property type="entry name" value="VOC"/>
    <property type="match status" value="1"/>
</dbReference>
<proteinExistence type="predicted"/>
<reference evidence="2 3" key="1">
    <citation type="submission" date="2015-01" db="EMBL/GenBank/DDBJ databases">
        <title>Draft genome sequence of Pedobacter sp. NL19 isolated from sludge of an effluent treatment pond in an abandoned uranium mine.</title>
        <authorList>
            <person name="Santos T."/>
            <person name="Caetano T."/>
            <person name="Covas C."/>
            <person name="Cruz A."/>
            <person name="Mendo S."/>
        </authorList>
    </citation>
    <scope>NUCLEOTIDE SEQUENCE [LARGE SCALE GENOMIC DNA]</scope>
    <source>
        <strain evidence="2 3">NL19</strain>
    </source>
</reference>
<dbReference type="Gene3D" id="3.10.180.10">
    <property type="entry name" value="2,3-Dihydroxybiphenyl 1,2-Dioxygenase, domain 1"/>
    <property type="match status" value="1"/>
</dbReference>
<sequence>MNDKTKQKIVSDTTPRVTGIGGIFFGSKNPKEARQWYGKNLGLAIDEYGSPFEFRNANEPEKINYLRWSPSKAGTGFFAPSEKEFMINYRVLYLERLVKKLKENKVTILDKIETYEYGKFVHIMDPEGNKIELWEPVDSVLTRLGGQTTK</sequence>
<dbReference type="InterPro" id="IPR037523">
    <property type="entry name" value="VOC_core"/>
</dbReference>
<dbReference type="InterPro" id="IPR029068">
    <property type="entry name" value="Glyas_Bleomycin-R_OHBP_Dase"/>
</dbReference>
<dbReference type="SUPFAM" id="SSF54593">
    <property type="entry name" value="Glyoxalase/Bleomycin resistance protein/Dihydroxybiphenyl dioxygenase"/>
    <property type="match status" value="1"/>
</dbReference>
<dbReference type="Pfam" id="PF00903">
    <property type="entry name" value="Glyoxalase"/>
    <property type="match status" value="1"/>
</dbReference>
<organism evidence="2 3">
    <name type="scientific">Pedobacter lusitanus</name>
    <dbReference type="NCBI Taxonomy" id="1503925"/>
    <lineage>
        <taxon>Bacteria</taxon>
        <taxon>Pseudomonadati</taxon>
        <taxon>Bacteroidota</taxon>
        <taxon>Sphingobacteriia</taxon>
        <taxon>Sphingobacteriales</taxon>
        <taxon>Sphingobacteriaceae</taxon>
        <taxon>Pedobacter</taxon>
    </lineage>
</organism>
<evidence type="ECO:0000313" key="3">
    <source>
        <dbReference type="Proteomes" id="UP000032049"/>
    </source>
</evidence>
<dbReference type="CDD" id="cd06587">
    <property type="entry name" value="VOC"/>
    <property type="match status" value="1"/>
</dbReference>
<dbReference type="PANTHER" id="PTHR33993:SF5">
    <property type="entry name" value="GLYOXALASE"/>
    <property type="match status" value="1"/>
</dbReference>
<feature type="domain" description="VOC" evidence="1">
    <location>
        <begin position="19"/>
        <end position="136"/>
    </location>
</feature>
<dbReference type="OrthoDB" id="9799428at2"/>
<evidence type="ECO:0000313" key="2">
    <source>
        <dbReference type="EMBL" id="KIO77674.1"/>
    </source>
</evidence>
<accession>A0A0D0FYQ4</accession>
<protein>
    <submittedName>
        <fullName evidence="2">Glyoxalase</fullName>
    </submittedName>
</protein>
<dbReference type="EMBL" id="JXRA01000031">
    <property type="protein sequence ID" value="KIO77674.1"/>
    <property type="molecule type" value="Genomic_DNA"/>
</dbReference>
<dbReference type="Proteomes" id="UP000032049">
    <property type="component" value="Unassembled WGS sequence"/>
</dbReference>
<dbReference type="AlphaFoldDB" id="A0A0D0FYQ4"/>